<evidence type="ECO:0000313" key="3">
    <source>
        <dbReference type="Proteomes" id="UP000025061"/>
    </source>
</evidence>
<reference evidence="2 3" key="1">
    <citation type="submission" date="2013-04" db="EMBL/GenBank/DDBJ databases">
        <title>Hyphomonas hirschiana VP5 Genome Sequencing.</title>
        <authorList>
            <person name="Lai Q."/>
            <person name="Shao Z."/>
        </authorList>
    </citation>
    <scope>NUCLEOTIDE SEQUENCE [LARGE SCALE GENOMIC DNA]</scope>
    <source>
        <strain evidence="2 3">VP5</strain>
    </source>
</reference>
<dbReference type="RefSeq" id="WP_011646541.1">
    <property type="nucleotide sequence ID" value="NZ_ARYI01000008.1"/>
</dbReference>
<sequence>MTSNYIRALALRHAALERQIETEMKAPLPDTLKIMRLKKLRLACRDSLRDVISRKRRGRSQRIIPSDPSNRSARPAPSAQMPGEA</sequence>
<dbReference type="EMBL" id="ARYI01000008">
    <property type="protein sequence ID" value="KCZ93042.1"/>
    <property type="molecule type" value="Genomic_DNA"/>
</dbReference>
<evidence type="ECO:0000313" key="2">
    <source>
        <dbReference type="EMBL" id="KCZ93042.1"/>
    </source>
</evidence>
<evidence type="ECO:0008006" key="4">
    <source>
        <dbReference type="Google" id="ProtNLM"/>
    </source>
</evidence>
<dbReference type="Gene3D" id="6.10.280.50">
    <property type="match status" value="1"/>
</dbReference>
<evidence type="ECO:0000256" key="1">
    <source>
        <dbReference type="SAM" id="MobiDB-lite"/>
    </source>
</evidence>
<name>A0A059FR28_9PROT</name>
<gene>
    <name evidence="2" type="ORF">HHI_10154</name>
</gene>
<keyword evidence="3" id="KW-1185">Reference proteome</keyword>
<accession>A0A059FR28</accession>
<comment type="caution">
    <text evidence="2">The sequence shown here is derived from an EMBL/GenBank/DDBJ whole genome shotgun (WGS) entry which is preliminary data.</text>
</comment>
<dbReference type="AlphaFoldDB" id="A0A059FR28"/>
<proteinExistence type="predicted"/>
<dbReference type="InterPro" id="IPR038444">
    <property type="entry name" value="DUF465_sf"/>
</dbReference>
<feature type="region of interest" description="Disordered" evidence="1">
    <location>
        <begin position="53"/>
        <end position="85"/>
    </location>
</feature>
<organism evidence="2 3">
    <name type="scientific">Hyphomonas hirschiana VP5</name>
    <dbReference type="NCBI Taxonomy" id="1280951"/>
    <lineage>
        <taxon>Bacteria</taxon>
        <taxon>Pseudomonadati</taxon>
        <taxon>Pseudomonadota</taxon>
        <taxon>Alphaproteobacteria</taxon>
        <taxon>Hyphomonadales</taxon>
        <taxon>Hyphomonadaceae</taxon>
        <taxon>Hyphomonas</taxon>
    </lineage>
</organism>
<protein>
    <recommendedName>
        <fullName evidence="4">DUF465 domain-containing protein</fullName>
    </recommendedName>
</protein>
<dbReference type="InterPro" id="IPR007420">
    <property type="entry name" value="DUF465"/>
</dbReference>
<dbReference type="Pfam" id="PF04325">
    <property type="entry name" value="DUF465"/>
    <property type="match status" value="1"/>
</dbReference>
<dbReference type="Proteomes" id="UP000025061">
    <property type="component" value="Unassembled WGS sequence"/>
</dbReference>
<dbReference type="PATRIC" id="fig|1280951.3.peg.2049"/>